<dbReference type="AlphaFoldDB" id="A0A843XT23"/>
<dbReference type="EMBL" id="NMUH01014834">
    <property type="protein sequence ID" value="MQM23049.1"/>
    <property type="molecule type" value="Genomic_DNA"/>
</dbReference>
<sequence length="69" mass="7414">MWRCPYTIASTARDHAPGEEFCAGPEISECDCLPTGSKCRFQIGASRVVLIPGRTDICVRSKGTVVGVL</sequence>
<organism evidence="1 2">
    <name type="scientific">Colocasia esculenta</name>
    <name type="common">Wild taro</name>
    <name type="synonym">Arum esculentum</name>
    <dbReference type="NCBI Taxonomy" id="4460"/>
    <lineage>
        <taxon>Eukaryota</taxon>
        <taxon>Viridiplantae</taxon>
        <taxon>Streptophyta</taxon>
        <taxon>Embryophyta</taxon>
        <taxon>Tracheophyta</taxon>
        <taxon>Spermatophyta</taxon>
        <taxon>Magnoliopsida</taxon>
        <taxon>Liliopsida</taxon>
        <taxon>Araceae</taxon>
        <taxon>Aroideae</taxon>
        <taxon>Colocasieae</taxon>
        <taxon>Colocasia</taxon>
    </lineage>
</organism>
<accession>A0A843XT23</accession>
<protein>
    <submittedName>
        <fullName evidence="1">Uncharacterized protein</fullName>
    </submittedName>
</protein>
<reference evidence="1" key="1">
    <citation type="submission" date="2017-07" db="EMBL/GenBank/DDBJ databases">
        <title>Taro Niue Genome Assembly and Annotation.</title>
        <authorList>
            <person name="Atibalentja N."/>
            <person name="Keating K."/>
            <person name="Fields C.J."/>
        </authorList>
    </citation>
    <scope>NUCLEOTIDE SEQUENCE</scope>
    <source>
        <strain evidence="1">Niue_2</strain>
        <tissue evidence="1">Leaf</tissue>
    </source>
</reference>
<proteinExistence type="predicted"/>
<comment type="caution">
    <text evidence="1">The sequence shown here is derived from an EMBL/GenBank/DDBJ whole genome shotgun (WGS) entry which is preliminary data.</text>
</comment>
<evidence type="ECO:0000313" key="1">
    <source>
        <dbReference type="EMBL" id="MQM23049.1"/>
    </source>
</evidence>
<gene>
    <name evidence="1" type="ORF">Taro_056110</name>
</gene>
<keyword evidence="2" id="KW-1185">Reference proteome</keyword>
<dbReference type="Proteomes" id="UP000652761">
    <property type="component" value="Unassembled WGS sequence"/>
</dbReference>
<name>A0A843XT23_COLES</name>
<evidence type="ECO:0000313" key="2">
    <source>
        <dbReference type="Proteomes" id="UP000652761"/>
    </source>
</evidence>